<accession>A0ABS2SY23</accession>
<keyword evidence="2" id="KW-1185">Reference proteome</keyword>
<dbReference type="Proteomes" id="UP001179280">
    <property type="component" value="Unassembled WGS sequence"/>
</dbReference>
<organism evidence="1 2">
    <name type="scientific">Shouchella xiaoxiensis</name>
    <dbReference type="NCBI Taxonomy" id="766895"/>
    <lineage>
        <taxon>Bacteria</taxon>
        <taxon>Bacillati</taxon>
        <taxon>Bacillota</taxon>
        <taxon>Bacilli</taxon>
        <taxon>Bacillales</taxon>
        <taxon>Bacillaceae</taxon>
        <taxon>Shouchella</taxon>
    </lineage>
</organism>
<evidence type="ECO:0000313" key="1">
    <source>
        <dbReference type="EMBL" id="MBM7840389.1"/>
    </source>
</evidence>
<comment type="caution">
    <text evidence="1">The sequence shown here is derived from an EMBL/GenBank/DDBJ whole genome shotgun (WGS) entry which is preliminary data.</text>
</comment>
<dbReference type="RefSeq" id="WP_204467951.1">
    <property type="nucleotide sequence ID" value="NZ_JAFBCV010000013.1"/>
</dbReference>
<dbReference type="EMBL" id="JAFBCV010000013">
    <property type="protein sequence ID" value="MBM7840389.1"/>
    <property type="molecule type" value="Genomic_DNA"/>
</dbReference>
<gene>
    <name evidence="1" type="ORF">JOC54_003670</name>
</gene>
<name>A0ABS2SY23_9BACI</name>
<protein>
    <submittedName>
        <fullName evidence="1">Uncharacterized protein</fullName>
    </submittedName>
</protein>
<reference evidence="1" key="1">
    <citation type="submission" date="2021-01" db="EMBL/GenBank/DDBJ databases">
        <title>Genomic Encyclopedia of Type Strains, Phase IV (KMG-IV): sequencing the most valuable type-strain genomes for metagenomic binning, comparative biology and taxonomic classification.</title>
        <authorList>
            <person name="Goeker M."/>
        </authorList>
    </citation>
    <scope>NUCLEOTIDE SEQUENCE</scope>
    <source>
        <strain evidence="1">DSM 21943</strain>
    </source>
</reference>
<sequence>MVRSLRYDRIVESSIHARVQPTHIGTVDRVSRPVRTQATRAHVSENDLIAYGYALTKENRILKSQPKNEANDHPLTAFKRLSIHSKTAPLYNYITGKFPSIFHSSNHEDTRQTIIEPDKLKQLGSTLHLNQRSDALIEQPLKGLAIDHYG</sequence>
<evidence type="ECO:0000313" key="2">
    <source>
        <dbReference type="Proteomes" id="UP001179280"/>
    </source>
</evidence>
<proteinExistence type="predicted"/>